<protein>
    <submittedName>
        <fullName evidence="5">HTH-type transcriptional regulator, AsnC family</fullName>
    </submittedName>
</protein>
<dbReference type="Gene3D" id="1.10.10.10">
    <property type="entry name" value="Winged helix-like DNA-binding domain superfamily/Winged helix DNA-binding domain"/>
    <property type="match status" value="1"/>
</dbReference>
<dbReference type="Gene3D" id="3.30.70.920">
    <property type="match status" value="1"/>
</dbReference>
<gene>
    <name evidence="5" type="ORF">RCA23_c01720</name>
</gene>
<feature type="domain" description="HTH asnC-type" evidence="4">
    <location>
        <begin position="8"/>
        <end position="69"/>
    </location>
</feature>
<proteinExistence type="predicted"/>
<dbReference type="InterPro" id="IPR019888">
    <property type="entry name" value="Tscrpt_reg_AsnC-like"/>
</dbReference>
<keyword evidence="3" id="KW-0804">Transcription</keyword>
<dbReference type="AlphaFoldDB" id="A0AAN0RGF0"/>
<keyword evidence="1" id="KW-0805">Transcription regulation</keyword>
<keyword evidence="6" id="KW-1185">Reference proteome</keyword>
<evidence type="ECO:0000313" key="6">
    <source>
        <dbReference type="Proteomes" id="UP000028680"/>
    </source>
</evidence>
<dbReference type="SUPFAM" id="SSF54909">
    <property type="entry name" value="Dimeric alpha+beta barrel"/>
    <property type="match status" value="1"/>
</dbReference>
<dbReference type="EMBL" id="CP003984">
    <property type="protein sequence ID" value="AII85739.1"/>
    <property type="molecule type" value="Genomic_DNA"/>
</dbReference>
<dbReference type="GO" id="GO:0043565">
    <property type="term" value="F:sequence-specific DNA binding"/>
    <property type="evidence" value="ECO:0007669"/>
    <property type="project" value="InterPro"/>
</dbReference>
<dbReference type="PROSITE" id="PS50956">
    <property type="entry name" value="HTH_ASNC_2"/>
    <property type="match status" value="1"/>
</dbReference>
<dbReference type="GO" id="GO:0006355">
    <property type="term" value="P:regulation of DNA-templated transcription"/>
    <property type="evidence" value="ECO:0007669"/>
    <property type="project" value="UniProtKB-ARBA"/>
</dbReference>
<evidence type="ECO:0000313" key="5">
    <source>
        <dbReference type="EMBL" id="AII85739.1"/>
    </source>
</evidence>
<accession>A0AAN0RGF0</accession>
<dbReference type="Pfam" id="PF01037">
    <property type="entry name" value="AsnC_trans_reg"/>
    <property type="match status" value="1"/>
</dbReference>
<dbReference type="SMART" id="SM00344">
    <property type="entry name" value="HTH_ASNC"/>
    <property type="match status" value="1"/>
</dbReference>
<reference evidence="5 6" key="1">
    <citation type="journal article" date="2014" name="ISME J.">
        <title>Adaptation of an abundant Roseobacter RCA organism to pelagic systems revealed by genomic and transcriptomic analyses.</title>
        <authorList>
            <person name="Voget S."/>
            <person name="Wemheuer B."/>
            <person name="Brinkhoff T."/>
            <person name="Vollmers J."/>
            <person name="Dietrich S."/>
            <person name="Giebel H.A."/>
            <person name="Beardsley C."/>
            <person name="Sardemann C."/>
            <person name="Bakenhus I."/>
            <person name="Billerbeck S."/>
            <person name="Daniel R."/>
            <person name="Simon M."/>
        </authorList>
    </citation>
    <scope>NUCLEOTIDE SEQUENCE [LARGE SCALE GENOMIC DNA]</scope>
    <source>
        <strain evidence="5 6">RCA23</strain>
    </source>
</reference>
<evidence type="ECO:0000256" key="2">
    <source>
        <dbReference type="ARBA" id="ARBA00023125"/>
    </source>
</evidence>
<organism evidence="5 6">
    <name type="scientific">Planktomarina temperata RCA23</name>
    <dbReference type="NCBI Taxonomy" id="666509"/>
    <lineage>
        <taxon>Bacteria</taxon>
        <taxon>Pseudomonadati</taxon>
        <taxon>Pseudomonadota</taxon>
        <taxon>Alphaproteobacteria</taxon>
        <taxon>Rhodobacterales</taxon>
        <taxon>Paracoccaceae</taxon>
        <taxon>Planktomarina</taxon>
    </lineage>
</organism>
<dbReference type="InterPro" id="IPR019887">
    <property type="entry name" value="Tscrpt_reg_AsnC/Lrp_C"/>
</dbReference>
<dbReference type="Proteomes" id="UP000028680">
    <property type="component" value="Chromosome"/>
</dbReference>
<evidence type="ECO:0000256" key="1">
    <source>
        <dbReference type="ARBA" id="ARBA00023015"/>
    </source>
</evidence>
<dbReference type="CDD" id="cd00090">
    <property type="entry name" value="HTH_ARSR"/>
    <property type="match status" value="1"/>
</dbReference>
<dbReference type="RefSeq" id="WP_044048637.1">
    <property type="nucleotide sequence ID" value="NZ_CP003984.1"/>
</dbReference>
<dbReference type="PANTHER" id="PTHR30154">
    <property type="entry name" value="LEUCINE-RESPONSIVE REGULATORY PROTEIN"/>
    <property type="match status" value="1"/>
</dbReference>
<dbReference type="InterPro" id="IPR011008">
    <property type="entry name" value="Dimeric_a/b-barrel"/>
</dbReference>
<dbReference type="KEGG" id="ptp:RCA23_c01720"/>
<dbReference type="GeneID" id="93368155"/>
<dbReference type="GO" id="GO:0005829">
    <property type="term" value="C:cytosol"/>
    <property type="evidence" value="ECO:0007669"/>
    <property type="project" value="TreeGrafter"/>
</dbReference>
<dbReference type="InterPro" id="IPR000485">
    <property type="entry name" value="AsnC-type_HTH_dom"/>
</dbReference>
<evidence type="ECO:0000259" key="4">
    <source>
        <dbReference type="PROSITE" id="PS50956"/>
    </source>
</evidence>
<dbReference type="PRINTS" id="PR00033">
    <property type="entry name" value="HTHASNC"/>
</dbReference>
<keyword evidence="2" id="KW-0238">DNA-binding</keyword>
<dbReference type="PANTHER" id="PTHR30154:SF17">
    <property type="entry name" value="DNA-BINDING TRANSCRIPTIONAL ACTIVATOR DECR"/>
    <property type="match status" value="1"/>
</dbReference>
<dbReference type="GO" id="GO:0043200">
    <property type="term" value="P:response to amino acid"/>
    <property type="evidence" value="ECO:0007669"/>
    <property type="project" value="TreeGrafter"/>
</dbReference>
<dbReference type="InterPro" id="IPR036390">
    <property type="entry name" value="WH_DNA-bd_sf"/>
</dbReference>
<dbReference type="Pfam" id="PF13412">
    <property type="entry name" value="HTH_24"/>
    <property type="match status" value="1"/>
</dbReference>
<sequence length="157" mass="18014">MSDKFVTYDDYDRAILQQMQRNSAQSLEELSEAVHLSRNAVWRRVKRLQDSGLLKARVALLDAQKIGLGLTVFVSISVRSHSKDWADQFTKVIRSLPQVQAAYRTSGHQDYLIKARVRDVQAYDDLYQRLISRIELADVSASFVMEELKDTTELPLP</sequence>
<dbReference type="InterPro" id="IPR036388">
    <property type="entry name" value="WH-like_DNA-bd_sf"/>
</dbReference>
<dbReference type="InterPro" id="IPR011991">
    <property type="entry name" value="ArsR-like_HTH"/>
</dbReference>
<name>A0AAN0RGF0_9RHOB</name>
<evidence type="ECO:0000256" key="3">
    <source>
        <dbReference type="ARBA" id="ARBA00023163"/>
    </source>
</evidence>
<dbReference type="SUPFAM" id="SSF46785">
    <property type="entry name" value="Winged helix' DNA-binding domain"/>
    <property type="match status" value="1"/>
</dbReference>